<sequence length="167" mass="19788">MDNKGGIRILRDKRVWNGELLKVGRQCISGRFTRVNEDSGCHITTVYVDCNREIRKVLWEELIRVKNRVDGPWTICGDFNELEMIVPPLFGRSFTWRRGKDHTCASRINKSYFKIESWWLKVEGFKEKVKAWWCSFVVEGRASYIVDEKLKCLKVRLKEWSKNNRGN</sequence>
<dbReference type="Proteomes" id="UP000824120">
    <property type="component" value="Chromosome 7"/>
</dbReference>
<dbReference type="SUPFAM" id="SSF56219">
    <property type="entry name" value="DNase I-like"/>
    <property type="match status" value="1"/>
</dbReference>
<name>A0A9J5Y9E5_SOLCO</name>
<proteinExistence type="predicted"/>
<dbReference type="AlphaFoldDB" id="A0A9J5Y9E5"/>
<dbReference type="OrthoDB" id="1434605at2759"/>
<comment type="caution">
    <text evidence="1">The sequence shown here is derived from an EMBL/GenBank/DDBJ whole genome shotgun (WGS) entry which is preliminary data.</text>
</comment>
<evidence type="ECO:0000313" key="1">
    <source>
        <dbReference type="EMBL" id="KAG5595916.1"/>
    </source>
</evidence>
<reference evidence="1 2" key="1">
    <citation type="submission" date="2020-09" db="EMBL/GenBank/DDBJ databases">
        <title>De no assembly of potato wild relative species, Solanum commersonii.</title>
        <authorList>
            <person name="Cho K."/>
        </authorList>
    </citation>
    <scope>NUCLEOTIDE SEQUENCE [LARGE SCALE GENOMIC DNA]</scope>
    <source>
        <strain evidence="1">LZ3.2</strain>
        <tissue evidence="1">Leaf</tissue>
    </source>
</reference>
<keyword evidence="2" id="KW-1185">Reference proteome</keyword>
<accession>A0A9J5Y9E5</accession>
<gene>
    <name evidence="1" type="ORF">H5410_037148</name>
</gene>
<evidence type="ECO:0000313" key="2">
    <source>
        <dbReference type="Proteomes" id="UP000824120"/>
    </source>
</evidence>
<organism evidence="1 2">
    <name type="scientific">Solanum commersonii</name>
    <name type="common">Commerson's wild potato</name>
    <name type="synonym">Commerson's nightshade</name>
    <dbReference type="NCBI Taxonomy" id="4109"/>
    <lineage>
        <taxon>Eukaryota</taxon>
        <taxon>Viridiplantae</taxon>
        <taxon>Streptophyta</taxon>
        <taxon>Embryophyta</taxon>
        <taxon>Tracheophyta</taxon>
        <taxon>Spermatophyta</taxon>
        <taxon>Magnoliopsida</taxon>
        <taxon>eudicotyledons</taxon>
        <taxon>Gunneridae</taxon>
        <taxon>Pentapetalae</taxon>
        <taxon>asterids</taxon>
        <taxon>lamiids</taxon>
        <taxon>Solanales</taxon>
        <taxon>Solanaceae</taxon>
        <taxon>Solanoideae</taxon>
        <taxon>Solaneae</taxon>
        <taxon>Solanum</taxon>
    </lineage>
</organism>
<protein>
    <recommendedName>
        <fullName evidence="3">Endonuclease/exonuclease/phosphatase domain-containing protein</fullName>
    </recommendedName>
</protein>
<dbReference type="EMBL" id="JACXVP010000007">
    <property type="protein sequence ID" value="KAG5595916.1"/>
    <property type="molecule type" value="Genomic_DNA"/>
</dbReference>
<dbReference type="InterPro" id="IPR036691">
    <property type="entry name" value="Endo/exonu/phosph_ase_sf"/>
</dbReference>
<evidence type="ECO:0008006" key="3">
    <source>
        <dbReference type="Google" id="ProtNLM"/>
    </source>
</evidence>
<dbReference type="Gene3D" id="3.60.10.10">
    <property type="entry name" value="Endonuclease/exonuclease/phosphatase"/>
    <property type="match status" value="1"/>
</dbReference>